<gene>
    <name evidence="3" type="ordered locus">Exig_1671</name>
</gene>
<dbReference type="SUPFAM" id="SSF51735">
    <property type="entry name" value="NAD(P)-binding Rossmann-fold domains"/>
    <property type="match status" value="1"/>
</dbReference>
<dbReference type="GO" id="GO:0044877">
    <property type="term" value="F:protein-containing complex binding"/>
    <property type="evidence" value="ECO:0007669"/>
    <property type="project" value="TreeGrafter"/>
</dbReference>
<dbReference type="PANTHER" id="PTHR12126:SF11">
    <property type="entry name" value="NADH DEHYDROGENASE [UBIQUINONE] 1 ALPHA SUBCOMPLEX SUBUNIT 9, MITOCHONDRIAL"/>
    <property type="match status" value="1"/>
</dbReference>
<dbReference type="OrthoDB" id="9774199at2"/>
<dbReference type="InterPro" id="IPR036291">
    <property type="entry name" value="NAD(P)-bd_dom_sf"/>
</dbReference>
<reference evidence="3 4" key="1">
    <citation type="journal article" date="2006" name="Extremophiles">
        <title>Characterization of Exiguobacterium isolates from the Siberian permafrost. Description of Exiguobacterium sibiricum sp. nov.</title>
        <authorList>
            <person name="Rodrigues D.F."/>
            <person name="Goris J."/>
            <person name="Vishnivetskaya T."/>
            <person name="Gilichinsky D."/>
            <person name="Thomashow M.F."/>
            <person name="Tiedje J.M."/>
        </authorList>
    </citation>
    <scope>NUCLEOTIDE SEQUENCE [LARGE SCALE GENOMIC DNA]</scope>
    <source>
        <strain evidence="4">DSM 17290 / CIP 109462 / JCM 13490 / 255-15</strain>
    </source>
</reference>
<feature type="domain" description="NAD(P)-binding" evidence="2">
    <location>
        <begin position="12"/>
        <end position="120"/>
    </location>
</feature>
<dbReference type="eggNOG" id="COG0702">
    <property type="taxonomic scope" value="Bacteria"/>
</dbReference>
<dbReference type="HOGENOM" id="CLU_569777_0_0_9"/>
<dbReference type="Pfam" id="PF13460">
    <property type="entry name" value="NAD_binding_10"/>
    <property type="match status" value="1"/>
</dbReference>
<organism evidence="3 4">
    <name type="scientific">Exiguobacterium sibiricum (strain DSM 17290 / CCUG 55495 / CIP 109462 / JCM 13490 / 255-15)</name>
    <dbReference type="NCBI Taxonomy" id="262543"/>
    <lineage>
        <taxon>Bacteria</taxon>
        <taxon>Bacillati</taxon>
        <taxon>Bacillota</taxon>
        <taxon>Bacilli</taxon>
        <taxon>Bacillales</taxon>
        <taxon>Bacillales Family XII. Incertae Sedis</taxon>
        <taxon>Exiguobacterium</taxon>
    </lineage>
</organism>
<reference evidence="3 4" key="2">
    <citation type="journal article" date="2008" name="BMC Genomics">
        <title>Architecture of thermal adaptation in an Exiguobacterium sibiricum strain isolated from 3 million year old permafrost: a genome and transcriptome approach.</title>
        <authorList>
            <person name="Rodrigues D.F."/>
            <person name="Ivanova N."/>
            <person name="He Z."/>
            <person name="Huebner M."/>
            <person name="Zhou J."/>
            <person name="Tiedje J.M."/>
        </authorList>
    </citation>
    <scope>NUCLEOTIDE SEQUENCE [LARGE SCALE GENOMIC DNA]</scope>
    <source>
        <strain evidence="4">DSM 17290 / CIP 109462 / JCM 13490 / 255-15</strain>
    </source>
</reference>
<sequence>MTQTRKRLALAGATGYIGHNLLNELKKKYDVIALSRNGDDKDDEDHVEWRSCDLFSLNDTIDGLQGADIAIYLVHSMMPSAKLTQGSFEDMDLILADNYARAAKENGIQQIIYLSGIIPEETEDLSRHLKSRLEVERVLGAYGTPVTTIRAALIVGPKGSSFPILSKLVKRLPVMLLPEWTRNQTHPVALPDVIHALGASVGREDLKDRAIDIGGPESMTYKEMILKTAEVMGKNQPTFDIPLMTVKLSRLWVTLVSGEPKETVYPLVESMVHEMVADPDKMVDGISDGKVTFEESVRMALKEEQKEKDQKKQSGHSSKKEKDEVLDVRSVQRVRLPEGRDANWAADNYVSWLSSFAKPFLTSVANETVVKIQVPFLDAPLLELTKEPFQDAEQATYRITGGMFAQVQEGSKGRIEFRQIPGSQECLIAIHEYVPALPWIIYKSTQANIHLLVMYLFKLHLLRLMQTTEHAPDESDMIVPETNA</sequence>
<dbReference type="InterPro" id="IPR016040">
    <property type="entry name" value="NAD(P)-bd_dom"/>
</dbReference>
<dbReference type="InterPro" id="IPR051207">
    <property type="entry name" value="ComplexI_NDUFA9_subunit"/>
</dbReference>
<dbReference type="EMBL" id="CP001022">
    <property type="protein sequence ID" value="ACB61124.1"/>
    <property type="molecule type" value="Genomic_DNA"/>
</dbReference>
<reference evidence="4" key="3">
    <citation type="submission" date="2008-04" db="EMBL/GenBank/DDBJ databases">
        <title>Complete sequence of chromosome of Exiguobacterium sibiricum 255-15.</title>
        <authorList>
            <consortium name="US DOE Joint Genome Institute"/>
            <person name="Copeland A."/>
            <person name="Lucas S."/>
            <person name="Lapidus A."/>
            <person name="Glavina del Rio T."/>
            <person name="Dalin E."/>
            <person name="Tice H."/>
            <person name="Bruce D."/>
            <person name="Goodwin L."/>
            <person name="Pitluck S."/>
            <person name="Kiss H."/>
            <person name="Chertkov O."/>
            <person name="Monk C."/>
            <person name="Brettin T."/>
            <person name="Detter J.C."/>
            <person name="Han C."/>
            <person name="Kuske C.R."/>
            <person name="Schmutz J."/>
            <person name="Larimer F."/>
            <person name="Land M."/>
            <person name="Hauser L."/>
            <person name="Kyrpides N."/>
            <person name="Mikhailova N."/>
            <person name="Vishnivetskaya T."/>
            <person name="Rodrigues D.F."/>
            <person name="Gilichinsky D."/>
            <person name="Tiedje J."/>
            <person name="Richardson P."/>
        </authorList>
    </citation>
    <scope>NUCLEOTIDE SEQUENCE [LARGE SCALE GENOMIC DNA]</scope>
    <source>
        <strain evidence="4">DSM 17290 / CIP 109462 / JCM 13490 / 255-15</strain>
    </source>
</reference>
<accession>B1YH63</accession>
<protein>
    <submittedName>
        <fullName evidence="3">NAD-dependent epimerase/dehydratase</fullName>
    </submittedName>
</protein>
<dbReference type="Proteomes" id="UP000001681">
    <property type="component" value="Chromosome"/>
</dbReference>
<evidence type="ECO:0000256" key="1">
    <source>
        <dbReference type="SAM" id="MobiDB-lite"/>
    </source>
</evidence>
<evidence type="ECO:0000259" key="2">
    <source>
        <dbReference type="Pfam" id="PF13460"/>
    </source>
</evidence>
<dbReference type="PANTHER" id="PTHR12126">
    <property type="entry name" value="NADH-UBIQUINONE OXIDOREDUCTASE 39 KDA SUBUNIT-RELATED"/>
    <property type="match status" value="1"/>
</dbReference>
<feature type="region of interest" description="Disordered" evidence="1">
    <location>
        <begin position="303"/>
        <end position="325"/>
    </location>
</feature>
<evidence type="ECO:0000313" key="4">
    <source>
        <dbReference type="Proteomes" id="UP000001681"/>
    </source>
</evidence>
<dbReference type="RefSeq" id="WP_012370544.1">
    <property type="nucleotide sequence ID" value="NC_010556.1"/>
</dbReference>
<proteinExistence type="predicted"/>
<keyword evidence="4" id="KW-1185">Reference proteome</keyword>
<name>B1YH63_EXIS2</name>
<dbReference type="STRING" id="262543.Exig_1671"/>
<dbReference type="KEGG" id="esi:Exig_1671"/>
<dbReference type="AlphaFoldDB" id="B1YH63"/>
<dbReference type="Gene3D" id="3.40.50.720">
    <property type="entry name" value="NAD(P)-binding Rossmann-like Domain"/>
    <property type="match status" value="1"/>
</dbReference>
<evidence type="ECO:0000313" key="3">
    <source>
        <dbReference type="EMBL" id="ACB61124.1"/>
    </source>
</evidence>